<dbReference type="Pfam" id="PF01926">
    <property type="entry name" value="MMR_HSR1"/>
    <property type="match status" value="1"/>
</dbReference>
<evidence type="ECO:0000259" key="1">
    <source>
        <dbReference type="Pfam" id="PF01926"/>
    </source>
</evidence>
<dbReference type="InterPro" id="IPR027417">
    <property type="entry name" value="P-loop_NTPase"/>
</dbReference>
<dbReference type="RefSeq" id="WP_166340188.1">
    <property type="nucleotide sequence ID" value="NZ_WPCR01000011.1"/>
</dbReference>
<keyword evidence="3" id="KW-1185">Reference proteome</keyword>
<sequence length="404" mass="42883">MEYGNVLVIGNSGVGKSTLINAVLGDAAEEKAPTSVGISGTTKELKIYESDAIPFRIIDTIGFEPSFFKRNAAIKAVKKWSKESAKDENSDKKINVIWFCVEGTSSKLFPESIKSLSKATAMWESVPVIVVITKSYSEPDRKANIQMVNNAFATQKRYSKNLKGVIPVAAQTFTLNDTAFAAPEGISELIDATNAVMPEGIKAATKDISAFKLKRKRALAQSVVGASTAGGAVVGAAPVPIADAMILSPLEVAEINAIAKIYEIKDNEDSKRFINSIVEVGTASAAAKAAISALKAIPGVNLAASVLNAVIAAGFVAAIGEGSIYAFEKVYIGEKTVDDIDWIKRFMESKLSNEFIDKATEAIKKVSENGGSNNISAVITDIVTQLFAPKTSDKNKEDSKSDSA</sequence>
<dbReference type="Proteomes" id="UP000636394">
    <property type="component" value="Unassembled WGS sequence"/>
</dbReference>
<feature type="domain" description="G" evidence="1">
    <location>
        <begin position="6"/>
        <end position="134"/>
    </location>
</feature>
<proteinExistence type="predicted"/>
<dbReference type="CDD" id="cd00882">
    <property type="entry name" value="Ras_like_GTPase"/>
    <property type="match status" value="1"/>
</dbReference>
<evidence type="ECO:0000313" key="2">
    <source>
        <dbReference type="EMBL" id="NHM14788.1"/>
    </source>
</evidence>
<dbReference type="Gene3D" id="3.40.50.300">
    <property type="entry name" value="P-loop containing nucleotide triphosphate hydrolases"/>
    <property type="match status" value="1"/>
</dbReference>
<gene>
    <name evidence="2" type="ORF">GMI68_08465</name>
</gene>
<protein>
    <submittedName>
        <fullName evidence="2">DUF697 domain-containing protein</fullName>
    </submittedName>
</protein>
<accession>A0ABX0INT2</accession>
<dbReference type="InterPro" id="IPR006073">
    <property type="entry name" value="GTP-bd"/>
</dbReference>
<comment type="caution">
    <text evidence="2">The sequence shown here is derived from an EMBL/GenBank/DDBJ whole genome shotgun (WGS) entry which is preliminary data.</text>
</comment>
<dbReference type="EMBL" id="WPCR01000011">
    <property type="protein sequence ID" value="NHM14788.1"/>
    <property type="molecule type" value="Genomic_DNA"/>
</dbReference>
<dbReference type="SUPFAM" id="SSF52540">
    <property type="entry name" value="P-loop containing nucleoside triphosphate hydrolases"/>
    <property type="match status" value="1"/>
</dbReference>
<reference evidence="2 3" key="1">
    <citation type="submission" date="2019-11" db="EMBL/GenBank/DDBJ databases">
        <title>Eggerthellaceae novel genus isolated from the rectal contents of marmort.</title>
        <authorList>
            <person name="Zhang G."/>
        </authorList>
    </citation>
    <scope>NUCLEOTIDE SEQUENCE [LARGE SCALE GENOMIC DNA]</scope>
    <source>
        <strain evidence="3">zg-886</strain>
    </source>
</reference>
<name>A0ABX0INT2_9ACTN</name>
<organism evidence="2 3">
    <name type="scientific">Xiamenia xianingshaonis</name>
    <dbReference type="NCBI Taxonomy" id="2682776"/>
    <lineage>
        <taxon>Bacteria</taxon>
        <taxon>Bacillati</taxon>
        <taxon>Actinomycetota</taxon>
        <taxon>Coriobacteriia</taxon>
        <taxon>Eggerthellales</taxon>
        <taxon>Eggerthellaceae</taxon>
        <taxon>Xiamenia</taxon>
    </lineage>
</organism>
<evidence type="ECO:0000313" key="3">
    <source>
        <dbReference type="Proteomes" id="UP000636394"/>
    </source>
</evidence>